<feature type="region of interest" description="Disordered" evidence="1">
    <location>
        <begin position="216"/>
        <end position="311"/>
    </location>
</feature>
<feature type="compositionally biased region" description="Low complexity" evidence="1">
    <location>
        <begin position="124"/>
        <end position="133"/>
    </location>
</feature>
<feature type="compositionally biased region" description="Low complexity" evidence="1">
    <location>
        <begin position="241"/>
        <end position="251"/>
    </location>
</feature>
<evidence type="ECO:0000313" key="3">
    <source>
        <dbReference type="Proteomes" id="UP000799770"/>
    </source>
</evidence>
<dbReference type="Pfam" id="PF05841">
    <property type="entry name" value="Apc15p"/>
    <property type="match status" value="1"/>
</dbReference>
<dbReference type="OrthoDB" id="5320532at2759"/>
<feature type="region of interest" description="Disordered" evidence="1">
    <location>
        <begin position="13"/>
        <end position="57"/>
    </location>
</feature>
<evidence type="ECO:0000256" key="1">
    <source>
        <dbReference type="SAM" id="MobiDB-lite"/>
    </source>
</evidence>
<dbReference type="AlphaFoldDB" id="A0A6A5ZIL4"/>
<feature type="region of interest" description="Disordered" evidence="1">
    <location>
        <begin position="124"/>
        <end position="183"/>
    </location>
</feature>
<protein>
    <recommendedName>
        <fullName evidence="4">Apc15p protein-domain-containing protein</fullName>
    </recommendedName>
</protein>
<feature type="compositionally biased region" description="Polar residues" evidence="1">
    <location>
        <begin position="20"/>
        <end position="32"/>
    </location>
</feature>
<feature type="compositionally biased region" description="Acidic residues" evidence="1">
    <location>
        <begin position="134"/>
        <end position="163"/>
    </location>
</feature>
<organism evidence="2 3">
    <name type="scientific">Lophiotrema nucula</name>
    <dbReference type="NCBI Taxonomy" id="690887"/>
    <lineage>
        <taxon>Eukaryota</taxon>
        <taxon>Fungi</taxon>
        <taxon>Dikarya</taxon>
        <taxon>Ascomycota</taxon>
        <taxon>Pezizomycotina</taxon>
        <taxon>Dothideomycetes</taxon>
        <taxon>Pleosporomycetidae</taxon>
        <taxon>Pleosporales</taxon>
        <taxon>Lophiotremataceae</taxon>
        <taxon>Lophiotrema</taxon>
    </lineage>
</organism>
<keyword evidence="3" id="KW-1185">Reference proteome</keyword>
<dbReference type="GO" id="GO:0031145">
    <property type="term" value="P:anaphase-promoting complex-dependent catabolic process"/>
    <property type="evidence" value="ECO:0007669"/>
    <property type="project" value="InterPro"/>
</dbReference>
<dbReference type="GO" id="GO:0005680">
    <property type="term" value="C:anaphase-promoting complex"/>
    <property type="evidence" value="ECO:0007669"/>
    <property type="project" value="InterPro"/>
</dbReference>
<feature type="compositionally biased region" description="Basic residues" evidence="1">
    <location>
        <begin position="39"/>
        <end position="55"/>
    </location>
</feature>
<dbReference type="EMBL" id="ML977316">
    <property type="protein sequence ID" value="KAF2118884.1"/>
    <property type="molecule type" value="Genomic_DNA"/>
</dbReference>
<proteinExistence type="predicted"/>
<dbReference type="Proteomes" id="UP000799770">
    <property type="component" value="Unassembled WGS sequence"/>
</dbReference>
<evidence type="ECO:0000313" key="2">
    <source>
        <dbReference type="EMBL" id="KAF2118884.1"/>
    </source>
</evidence>
<dbReference type="InterPro" id="IPR008402">
    <property type="entry name" value="APC_su15/mnd2"/>
</dbReference>
<reference evidence="2" key="1">
    <citation type="journal article" date="2020" name="Stud. Mycol.">
        <title>101 Dothideomycetes genomes: a test case for predicting lifestyles and emergence of pathogens.</title>
        <authorList>
            <person name="Haridas S."/>
            <person name="Albert R."/>
            <person name="Binder M."/>
            <person name="Bloem J."/>
            <person name="Labutti K."/>
            <person name="Salamov A."/>
            <person name="Andreopoulos B."/>
            <person name="Baker S."/>
            <person name="Barry K."/>
            <person name="Bills G."/>
            <person name="Bluhm B."/>
            <person name="Cannon C."/>
            <person name="Castanera R."/>
            <person name="Culley D."/>
            <person name="Daum C."/>
            <person name="Ezra D."/>
            <person name="Gonzalez J."/>
            <person name="Henrissat B."/>
            <person name="Kuo A."/>
            <person name="Liang C."/>
            <person name="Lipzen A."/>
            <person name="Lutzoni F."/>
            <person name="Magnuson J."/>
            <person name="Mondo S."/>
            <person name="Nolan M."/>
            <person name="Ohm R."/>
            <person name="Pangilinan J."/>
            <person name="Park H.-J."/>
            <person name="Ramirez L."/>
            <person name="Alfaro M."/>
            <person name="Sun H."/>
            <person name="Tritt A."/>
            <person name="Yoshinaga Y."/>
            <person name="Zwiers L.-H."/>
            <person name="Turgeon B."/>
            <person name="Goodwin S."/>
            <person name="Spatafora J."/>
            <person name="Crous P."/>
            <person name="Grigoriev I."/>
        </authorList>
    </citation>
    <scope>NUCLEOTIDE SEQUENCE</scope>
    <source>
        <strain evidence="2">CBS 627.86</strain>
    </source>
</reference>
<evidence type="ECO:0008006" key="4">
    <source>
        <dbReference type="Google" id="ProtNLM"/>
    </source>
</evidence>
<feature type="compositionally biased region" description="Low complexity" evidence="1">
    <location>
        <begin position="276"/>
        <end position="306"/>
    </location>
</feature>
<accession>A0A6A5ZIL4</accession>
<gene>
    <name evidence="2" type="ORF">BDV96DRAFT_610766</name>
</gene>
<sequence>MFSLPFIAPRPDASLWPTHRVSNTSFDNHTTDSPSSSHGPHHRPRSHHGNHHHHNSPSALATLAADENMIYQRKQNVRKFGAGWIRPPGVQKTYQAIIDEVAEKEEQDVLARREQALLDLAAAQTEAQNQQEATEGEDQDMGGERDLDEDVPEAEADESDLSADEPATSEVEEGDTTGVSRTADLTFNEDSFIEGSMVAAEVDRMLEMEEAEIAGVLQDGRDLDDDIPEAGSYEHTETETSDSSFDTTHSSNLSAIQNSGRRRRSDRRSDRRRSSGVRSNRSQRDSLVGSIDGSSSILGSSFVHSSPAAARGSVRARFMARGGRAG</sequence>
<name>A0A6A5ZIL4_9PLEO</name>